<name>A0AAF3FFS2_9BILA</name>
<feature type="signal peptide" evidence="2">
    <location>
        <begin position="1"/>
        <end position="16"/>
    </location>
</feature>
<proteinExistence type="predicted"/>
<accession>A0AAF3FFS2</accession>
<dbReference type="Proteomes" id="UP000887575">
    <property type="component" value="Unassembled WGS sequence"/>
</dbReference>
<dbReference type="AlphaFoldDB" id="A0AAF3FFS2"/>
<organism evidence="3 4">
    <name type="scientific">Mesorhabditis belari</name>
    <dbReference type="NCBI Taxonomy" id="2138241"/>
    <lineage>
        <taxon>Eukaryota</taxon>
        <taxon>Metazoa</taxon>
        <taxon>Ecdysozoa</taxon>
        <taxon>Nematoda</taxon>
        <taxon>Chromadorea</taxon>
        <taxon>Rhabditida</taxon>
        <taxon>Rhabditina</taxon>
        <taxon>Rhabditomorpha</taxon>
        <taxon>Rhabditoidea</taxon>
        <taxon>Rhabditidae</taxon>
        <taxon>Mesorhabditinae</taxon>
        <taxon>Mesorhabditis</taxon>
    </lineage>
</organism>
<keyword evidence="2" id="KW-0732">Signal</keyword>
<evidence type="ECO:0000313" key="4">
    <source>
        <dbReference type="WBParaSite" id="MBELARI_LOCUS5896.1"/>
    </source>
</evidence>
<dbReference type="WBParaSite" id="MBELARI_LOCUS5896.1">
    <property type="protein sequence ID" value="MBELARI_LOCUS5896.1"/>
    <property type="gene ID" value="MBELARI_LOCUS5896"/>
</dbReference>
<feature type="region of interest" description="Disordered" evidence="1">
    <location>
        <begin position="32"/>
        <end position="53"/>
    </location>
</feature>
<sequence length="122" mass="14144">MLKILLFVTLISFVYSFDKRQLLKGKYTVDKHPGQLIASPPENDASLGNEKSKHPISRRVLRWERSAEPLFEPESDFPMPEELQVLPGDLDFVKVRPFRHLAPKRKPSLINNEVEYDPALEF</sequence>
<evidence type="ECO:0000256" key="1">
    <source>
        <dbReference type="SAM" id="MobiDB-lite"/>
    </source>
</evidence>
<evidence type="ECO:0000256" key="2">
    <source>
        <dbReference type="SAM" id="SignalP"/>
    </source>
</evidence>
<reference evidence="4" key="1">
    <citation type="submission" date="2024-02" db="UniProtKB">
        <authorList>
            <consortium name="WormBaseParasite"/>
        </authorList>
    </citation>
    <scope>IDENTIFICATION</scope>
</reference>
<evidence type="ECO:0000313" key="3">
    <source>
        <dbReference type="Proteomes" id="UP000887575"/>
    </source>
</evidence>
<feature type="chain" id="PRO_5042161780" evidence="2">
    <location>
        <begin position="17"/>
        <end position="122"/>
    </location>
</feature>
<protein>
    <submittedName>
        <fullName evidence="4">Uncharacterized protein</fullName>
    </submittedName>
</protein>
<keyword evidence="3" id="KW-1185">Reference proteome</keyword>